<dbReference type="OrthoDB" id="24215at10239"/>
<proteinExistence type="predicted"/>
<dbReference type="Proteomes" id="UP000006532">
    <property type="component" value="Segment"/>
</dbReference>
<gene>
    <name evidence="1" type="ORF">PSSM7_149</name>
</gene>
<dbReference type="GeneID" id="10329459"/>
<dbReference type="RefSeq" id="YP_004324976.1">
    <property type="nucleotide sequence ID" value="NC_015290.1"/>
</dbReference>
<accession>E3SNR3</accession>
<reference evidence="1 2" key="1">
    <citation type="journal article" date="2010" name="Environ. Microbiol.">
        <title>Genomic analysis of oceanic cyanobacterial myoviruses compared with T4-like myoviruses from diverse hosts and environments.</title>
        <authorList>
            <person name="Sullivan M.B."/>
            <person name="Huang K.H."/>
            <person name="Ignacio-Espinoza J.C."/>
            <person name="Berlin A.M."/>
            <person name="Kelly L."/>
            <person name="Weigele P.R."/>
            <person name="DeFrancesco A.S."/>
            <person name="Kern S.E."/>
            <person name="Thompson L.R."/>
            <person name="Young S."/>
            <person name="Yandava C."/>
            <person name="Fu R."/>
            <person name="Krastins B."/>
            <person name="Chase M."/>
            <person name="Sarracino D."/>
            <person name="Osburne M.S."/>
            <person name="Henn M.R."/>
            <person name="Chisholm S.W."/>
        </authorList>
    </citation>
    <scope>NUCLEOTIDE SEQUENCE [LARGE SCALE GENOMIC DNA]</scope>
    <source>
        <strain evidence="1">NATL1A-15</strain>
    </source>
</reference>
<dbReference type="KEGG" id="vg:10329459"/>
<dbReference type="EMBL" id="GU071103">
    <property type="protein sequence ID" value="ADO98958.1"/>
    <property type="molecule type" value="Genomic_DNA"/>
</dbReference>
<protein>
    <submittedName>
        <fullName evidence="1">Uncharacterized protein</fullName>
    </submittedName>
</protein>
<evidence type="ECO:0000313" key="1">
    <source>
        <dbReference type="EMBL" id="ADO98958.1"/>
    </source>
</evidence>
<name>E3SNR3_9CAUD</name>
<sequence>MTKKHSYKNPSKARHDLASVEAQVTKGKKYYDKDGWEISPPISDRECIYRCLENCESLAGLDKKQVQRLMEDFKTKKTEFVRNEEYPVL</sequence>
<keyword evidence="2" id="KW-1185">Reference proteome</keyword>
<evidence type="ECO:0000313" key="2">
    <source>
        <dbReference type="Proteomes" id="UP000006532"/>
    </source>
</evidence>
<organism evidence="1 2">
    <name type="scientific">Prochlorococcus phage P-SSM7</name>
    <dbReference type="NCBI Taxonomy" id="445688"/>
    <lineage>
        <taxon>Viruses</taxon>
        <taxon>Duplodnaviria</taxon>
        <taxon>Heunggongvirae</taxon>
        <taxon>Uroviricota</taxon>
        <taxon>Caudoviricetes</taxon>
        <taxon>Pantevenvirales</taxon>
        <taxon>Kyanoviridae</taxon>
        <taxon>Palaemonvirus</taxon>
        <taxon>Palaemonvirus pssm7</taxon>
    </lineage>
</organism>